<dbReference type="PATRIC" id="fig|1230457.4.peg.2957"/>
<accession>M0C6Y1</accession>
<organism evidence="7 8">
    <name type="scientific">Natrinema limicola JCM 13563</name>
    <dbReference type="NCBI Taxonomy" id="1230457"/>
    <lineage>
        <taxon>Archaea</taxon>
        <taxon>Methanobacteriati</taxon>
        <taxon>Methanobacteriota</taxon>
        <taxon>Stenosarchaea group</taxon>
        <taxon>Halobacteria</taxon>
        <taxon>Halobacteriales</taxon>
        <taxon>Natrialbaceae</taxon>
        <taxon>Natrinema</taxon>
    </lineage>
</organism>
<evidence type="ECO:0000256" key="1">
    <source>
        <dbReference type="ARBA" id="ARBA00004651"/>
    </source>
</evidence>
<evidence type="ECO:0000256" key="5">
    <source>
        <dbReference type="ARBA" id="ARBA00023136"/>
    </source>
</evidence>
<feature type="transmembrane region" description="Helical" evidence="6">
    <location>
        <begin position="29"/>
        <end position="48"/>
    </location>
</feature>
<feature type="transmembrane region" description="Helical" evidence="6">
    <location>
        <begin position="69"/>
        <end position="90"/>
    </location>
</feature>
<protein>
    <submittedName>
        <fullName evidence="7">Polysaccharide biosynthesis protein</fullName>
    </submittedName>
</protein>
<dbReference type="PANTHER" id="PTHR30250">
    <property type="entry name" value="PST FAMILY PREDICTED COLANIC ACID TRANSPORTER"/>
    <property type="match status" value="1"/>
</dbReference>
<dbReference type="Proteomes" id="UP000011615">
    <property type="component" value="Unassembled WGS sequence"/>
</dbReference>
<name>M0C6Y1_9EURY</name>
<gene>
    <name evidence="7" type="ORF">C476_14718</name>
</gene>
<evidence type="ECO:0000256" key="4">
    <source>
        <dbReference type="ARBA" id="ARBA00022989"/>
    </source>
</evidence>
<feature type="transmembrane region" description="Helical" evidence="6">
    <location>
        <begin position="236"/>
        <end position="259"/>
    </location>
</feature>
<dbReference type="PANTHER" id="PTHR30250:SF28">
    <property type="entry name" value="POLYSACCHARIDE BIOSYNTHESIS PROTEIN"/>
    <property type="match status" value="1"/>
</dbReference>
<evidence type="ECO:0000256" key="6">
    <source>
        <dbReference type="SAM" id="Phobius"/>
    </source>
</evidence>
<comment type="subcellular location">
    <subcellularLocation>
        <location evidence="1">Cell membrane</location>
        <topology evidence="1">Multi-pass membrane protein</topology>
    </subcellularLocation>
</comment>
<feature type="transmembrane region" description="Helical" evidence="6">
    <location>
        <begin position="432"/>
        <end position="453"/>
    </location>
</feature>
<comment type="caution">
    <text evidence="7">The sequence shown here is derived from an EMBL/GenBank/DDBJ whole genome shotgun (WGS) entry which is preliminary data.</text>
</comment>
<evidence type="ECO:0000256" key="3">
    <source>
        <dbReference type="ARBA" id="ARBA00022692"/>
    </source>
</evidence>
<keyword evidence="2" id="KW-1003">Cell membrane</keyword>
<reference evidence="7 8" key="1">
    <citation type="journal article" date="2014" name="PLoS Genet.">
        <title>Phylogenetically driven sequencing of extremely halophilic archaea reveals strategies for static and dynamic osmo-response.</title>
        <authorList>
            <person name="Becker E.A."/>
            <person name="Seitzer P.M."/>
            <person name="Tritt A."/>
            <person name="Larsen D."/>
            <person name="Krusor M."/>
            <person name="Yao A.I."/>
            <person name="Wu D."/>
            <person name="Madern D."/>
            <person name="Eisen J.A."/>
            <person name="Darling A.E."/>
            <person name="Facciotti M.T."/>
        </authorList>
    </citation>
    <scope>NUCLEOTIDE SEQUENCE [LARGE SCALE GENOMIC DNA]</scope>
    <source>
        <strain evidence="7 8">JCM 13563</strain>
    </source>
</reference>
<evidence type="ECO:0000313" key="8">
    <source>
        <dbReference type="Proteomes" id="UP000011615"/>
    </source>
</evidence>
<proteinExistence type="predicted"/>
<feature type="transmembrane region" description="Helical" evidence="6">
    <location>
        <begin position="308"/>
        <end position="327"/>
    </location>
</feature>
<evidence type="ECO:0000313" key="7">
    <source>
        <dbReference type="EMBL" id="ELZ17694.1"/>
    </source>
</evidence>
<evidence type="ECO:0000256" key="2">
    <source>
        <dbReference type="ARBA" id="ARBA00022475"/>
    </source>
</evidence>
<dbReference type="AlphaFoldDB" id="M0C6Y1"/>
<keyword evidence="4 6" id="KW-1133">Transmembrane helix</keyword>
<dbReference type="Pfam" id="PF13440">
    <property type="entry name" value="Polysacc_synt_3"/>
    <property type="match status" value="1"/>
</dbReference>
<keyword evidence="5 6" id="KW-0472">Membrane</keyword>
<keyword evidence="8" id="KW-1185">Reference proteome</keyword>
<dbReference type="InterPro" id="IPR050833">
    <property type="entry name" value="Poly_Biosynth_Transport"/>
</dbReference>
<feature type="transmembrane region" description="Helical" evidence="6">
    <location>
        <begin position="365"/>
        <end position="390"/>
    </location>
</feature>
<feature type="transmembrane region" description="Helical" evidence="6">
    <location>
        <begin position="102"/>
        <end position="120"/>
    </location>
</feature>
<dbReference type="EMBL" id="AOIT01000056">
    <property type="protein sequence ID" value="ELZ17694.1"/>
    <property type="molecule type" value="Genomic_DNA"/>
</dbReference>
<dbReference type="eggNOG" id="arCOG02209">
    <property type="taxonomic scope" value="Archaea"/>
</dbReference>
<feature type="transmembrane region" description="Helical" evidence="6">
    <location>
        <begin position="164"/>
        <end position="184"/>
    </location>
</feature>
<sequence length="467" mass="49899">MIKFGSTLLASVAGFVATLYIAQELGSAMLGAYSLFIAVLTWLKTGFGSGLHYAINKRVSEDGDSSRDLGAGLIVQTVAFVFVSLGLIAVRDPLNKYLSFQGAALMILTLGVLLAFSFVISTLHGEQKVHVASLLRPIDRVIRSSVQLGVVFLSLLGGGVAGLVWGYVAGAIVATAVGVTLVSIRPRLPDRKHFENVLGFTRYSWLSGLEERSFSAMDTVVLGAFVGTNLIGYYEIAWNLASLLAIFATAIVQTLFPTISNHTSNDEHDAVSNLVTDGLAYLGLFLIPGLLGVLVVGEHVLRIYGSEFQRASTVLVILVAARLIYAYEAQFISTLDALNHPEVAFRVNLVFVTANLVLNVVFVSLFGWLGAAVATGTAACIGLILSFRALRSFIEFDLPLREFANQLIAAVVMGCVVWLGEPVVVQTPAGPILTALLLVGGGATVYFLVLIGISNRFRTTVRNNIAI</sequence>
<dbReference type="GO" id="GO:0005886">
    <property type="term" value="C:plasma membrane"/>
    <property type="evidence" value="ECO:0007669"/>
    <property type="project" value="UniProtKB-SubCell"/>
</dbReference>
<dbReference type="STRING" id="1230457.C476_14718"/>
<feature type="transmembrane region" description="Helical" evidence="6">
    <location>
        <begin position="279"/>
        <end position="296"/>
    </location>
</feature>
<feature type="transmembrane region" description="Helical" evidence="6">
    <location>
        <begin position="402"/>
        <end position="420"/>
    </location>
</feature>
<keyword evidence="3 6" id="KW-0812">Transmembrane</keyword>